<dbReference type="Pfam" id="PF02023">
    <property type="entry name" value="SCAN"/>
    <property type="match status" value="2"/>
</dbReference>
<evidence type="ECO:0000313" key="12">
    <source>
        <dbReference type="RefSeq" id="XP_015262246.1"/>
    </source>
</evidence>
<keyword evidence="3" id="KW-0677">Repeat</keyword>
<feature type="domain" description="C2H2-type" evidence="9">
    <location>
        <begin position="1299"/>
        <end position="1326"/>
    </location>
</feature>
<dbReference type="RefSeq" id="XP_015262246.1">
    <property type="nucleotide sequence ID" value="XM_015406760.1"/>
</dbReference>
<feature type="domain" description="C2H2-type" evidence="9">
    <location>
        <begin position="158"/>
        <end position="185"/>
    </location>
</feature>
<gene>
    <name evidence="12" type="primary">LOC107106580</name>
</gene>
<feature type="domain" description="C2H2-type" evidence="9">
    <location>
        <begin position="788"/>
        <end position="815"/>
    </location>
</feature>
<dbReference type="Pfam" id="PF00096">
    <property type="entry name" value="zf-C2H2"/>
    <property type="match status" value="19"/>
</dbReference>
<feature type="compositionally biased region" description="Polar residues" evidence="8">
    <location>
        <begin position="578"/>
        <end position="592"/>
    </location>
</feature>
<proteinExistence type="predicted"/>
<feature type="domain" description="C2H2-type" evidence="9">
    <location>
        <begin position="1271"/>
        <end position="1298"/>
    </location>
</feature>
<feature type="compositionally biased region" description="Polar residues" evidence="8">
    <location>
        <begin position="365"/>
        <end position="374"/>
    </location>
</feature>
<feature type="region of interest" description="Disordered" evidence="8">
    <location>
        <begin position="919"/>
        <end position="946"/>
    </location>
</feature>
<feature type="domain" description="C2H2-type" evidence="9">
    <location>
        <begin position="1215"/>
        <end position="1242"/>
    </location>
</feature>
<sequence length="1439" mass="163585">MSGCDSLAGHGQESENRGKQIGASPERAACQETQGKLEGREESIMETWRDESFSFQENDFPEIQQTIRIGENKNTCAVCGKIFRDDSNLKRHQRTHTGEKPFRCLYCGKSFSRNANLTSHQRTHTGEKPYPCSECGKTFCDKSSLHRHERIHSGERPYECFECGKSFDLSQSLISHQRTHTGERPYKCSEFQKPTTGGLPNSTLVTANVPPSQNHPLREEMATERGDASALGLQFPAVVDQGVNTTMKMEDEDPEELKPEMRLEERREDPHTAHSGAAGSGPRWRTPLHIKQEPEDGLSTQQWEAQWHDFLGGVQPPQVGWGARELQGSTPWGDMKAPMVRFEGSTSTAHQPAEGPFIHSLSAFDGTTQQANSRPDSRSGRELRKVKEEVGSEDAVGTEMQRQHFRQFVYQEAEGPREVCNRLWELCHQWLKPERHSKERILELLILEQFLTVLPPEMENWVREGRPETCSQAVALAEDFLMRREDGRQEQKGPGMFHVVTVNFPDTDRASLENAQRQLGRQIKEEGGGDGHSMADGGPEGEEATAWKSSGQTEPRGSLPGTAGDTSREGNSEAPKGSQGSAPQATEGSASGEKQSLCSNCGGVFNPSTGLLGPDGANPYKCSVCDKSFCQVAKLIAHERLHTGDWPYKCSFCGKSFNRSSDVSRHERIHTGEKPFQCTTCQKCFSQRSKLIVHERFHTGDKPHTCSYCGRSFHQRSDLVKHERIHTGEKPYKCSDCGGSFHRSSDLVKHKWIHTGERPYKCSTCEKSFRQRSALLYHERTHTGEKPYTCSACGKGFSCKAHLVLHKRTHTGEKPYKCNFCGKSFTTSSYFVKHQRMHLGQEPLPMRRGFKEAFAESRMKMEKAESAGPELEMGTIRSCFRGTGPQHVKNEPEDGLSSQRWEAQWQDFLKTVQSLPSRWQKPRLPEPAPWNDAETSPDPAEGAVGSERQCQNFRRFRYPEAAGPREVYGCLRELCHRWLKPERHTKEQILDLVVLEQFLAILPPEMQSWVKERGSESCSQAVALAEDFLLRKQEGERLEKAEPVGLFQEVVISLPGEEGPLLEISQRDPSREVKQESEGDAKLLDRECQGENKRQPCVALLEGPKQHEVERNDGVNQDGRKLKEGSATKEWIDESIARQDGDFQKITVQPRMHSMKRKHKCAVCGKVFRDETYLNKHQRTHTGEKPYECSDCGKNFRWSSDLHRHHRTHTGEKPYKCSDCGKSFRRSSNLHRHRRTHTGEKSYECVDCGKSFRCGSSLLSHKRTHTGEKPYECSDCGKSFRLSSNLISHKRTHTGEKPYECPDCEKCFRRSSHLNTHKRIHTGQKPYKCSDCSKTFSDRSNLLSHLRIHTGQKPYSCSDCTKTFSNKSNLLSHQRIHSGEKPYECLDCGKSFSVCQYLTRHQRRHTTEKLYECLDCGKRFSQSQYLIRHRKHSHRRQII</sequence>
<feature type="region of interest" description="Disordered" evidence="8">
    <location>
        <begin position="1"/>
        <end position="42"/>
    </location>
</feature>
<protein>
    <submittedName>
        <fullName evidence="12">Uncharacterized protein LOC107106580</fullName>
    </submittedName>
</protein>
<dbReference type="InterPro" id="IPR038269">
    <property type="entry name" value="SCAN_sf"/>
</dbReference>
<feature type="domain" description="C2H2-type" evidence="9">
    <location>
        <begin position="676"/>
        <end position="703"/>
    </location>
</feature>
<dbReference type="PROSITE" id="PS50157">
    <property type="entry name" value="ZINC_FINGER_C2H2_2"/>
    <property type="match status" value="22"/>
</dbReference>
<keyword evidence="11" id="KW-1185">Reference proteome</keyword>
<evidence type="ECO:0000313" key="11">
    <source>
        <dbReference type="Proteomes" id="UP000694871"/>
    </source>
</evidence>
<feature type="compositionally biased region" description="Basic and acidic residues" evidence="8">
    <location>
        <begin position="375"/>
        <end position="390"/>
    </location>
</feature>
<feature type="domain" description="C2H2-type" evidence="9">
    <location>
        <begin position="102"/>
        <end position="129"/>
    </location>
</feature>
<evidence type="ECO:0000256" key="4">
    <source>
        <dbReference type="ARBA" id="ARBA00022771"/>
    </source>
</evidence>
<dbReference type="PANTHER" id="PTHR24381">
    <property type="entry name" value="ZINC FINGER PROTEIN"/>
    <property type="match status" value="1"/>
</dbReference>
<feature type="region of interest" description="Disordered" evidence="8">
    <location>
        <begin position="263"/>
        <end position="288"/>
    </location>
</feature>
<organism evidence="11 12">
    <name type="scientific">Gekko japonicus</name>
    <name type="common">Schlegel's Japanese gecko</name>
    <dbReference type="NCBI Taxonomy" id="146911"/>
    <lineage>
        <taxon>Eukaryota</taxon>
        <taxon>Metazoa</taxon>
        <taxon>Chordata</taxon>
        <taxon>Craniata</taxon>
        <taxon>Vertebrata</taxon>
        <taxon>Euteleostomi</taxon>
        <taxon>Lepidosauria</taxon>
        <taxon>Squamata</taxon>
        <taxon>Bifurcata</taxon>
        <taxon>Gekkota</taxon>
        <taxon>Gekkonidae</taxon>
        <taxon>Gekkoninae</taxon>
        <taxon>Gekko</taxon>
    </lineage>
</organism>
<feature type="domain" description="C2H2-type" evidence="9">
    <location>
        <begin position="620"/>
        <end position="647"/>
    </location>
</feature>
<feature type="domain" description="C2H2-type" evidence="9">
    <location>
        <begin position="648"/>
        <end position="675"/>
    </location>
</feature>
<dbReference type="PANTHER" id="PTHR24381:SF393">
    <property type="entry name" value="CHROMATIN-LINKED ADAPTOR FOR MSL PROTEINS, ISOFORM B"/>
    <property type="match status" value="1"/>
</dbReference>
<dbReference type="CDD" id="cd07936">
    <property type="entry name" value="SCAN"/>
    <property type="match status" value="2"/>
</dbReference>
<accession>A0ABM1JLA9</accession>
<feature type="domain" description="C2H2-type" evidence="9">
    <location>
        <begin position="1159"/>
        <end position="1186"/>
    </location>
</feature>
<evidence type="ECO:0000259" key="9">
    <source>
        <dbReference type="PROSITE" id="PS50157"/>
    </source>
</evidence>
<feature type="domain" description="C2H2-type" evidence="9">
    <location>
        <begin position="1411"/>
        <end position="1434"/>
    </location>
</feature>
<dbReference type="SMART" id="SM00355">
    <property type="entry name" value="ZnF_C2H2"/>
    <property type="match status" value="22"/>
</dbReference>
<evidence type="ECO:0000256" key="6">
    <source>
        <dbReference type="ARBA" id="ARBA00023242"/>
    </source>
</evidence>
<dbReference type="SUPFAM" id="SSF47353">
    <property type="entry name" value="Retrovirus capsid dimerization domain-like"/>
    <property type="match status" value="2"/>
</dbReference>
<evidence type="ECO:0000259" key="10">
    <source>
        <dbReference type="PROSITE" id="PS50804"/>
    </source>
</evidence>
<feature type="domain" description="C2H2-type" evidence="9">
    <location>
        <begin position="816"/>
        <end position="843"/>
    </location>
</feature>
<feature type="region of interest" description="Disordered" evidence="8">
    <location>
        <begin position="521"/>
        <end position="592"/>
    </location>
</feature>
<dbReference type="SUPFAM" id="SSF57667">
    <property type="entry name" value="beta-beta-alpha zinc fingers"/>
    <property type="match status" value="12"/>
</dbReference>
<evidence type="ECO:0000256" key="5">
    <source>
        <dbReference type="ARBA" id="ARBA00022833"/>
    </source>
</evidence>
<dbReference type="Proteomes" id="UP000694871">
    <property type="component" value="Unplaced"/>
</dbReference>
<keyword evidence="5" id="KW-0862">Zinc</keyword>
<feature type="compositionally biased region" description="Basic and acidic residues" evidence="8">
    <location>
        <begin position="263"/>
        <end position="272"/>
    </location>
</feature>
<feature type="domain" description="C2H2-type" evidence="9">
    <location>
        <begin position="1187"/>
        <end position="1214"/>
    </location>
</feature>
<dbReference type="SMART" id="SM00431">
    <property type="entry name" value="SCAN"/>
    <property type="match status" value="2"/>
</dbReference>
<feature type="domain" description="C2H2-type" evidence="9">
    <location>
        <begin position="130"/>
        <end position="157"/>
    </location>
</feature>
<evidence type="ECO:0000256" key="1">
    <source>
        <dbReference type="ARBA" id="ARBA00004123"/>
    </source>
</evidence>
<feature type="domain" description="SCAN box" evidence="10">
    <location>
        <begin position="402"/>
        <end position="485"/>
    </location>
</feature>
<dbReference type="PROSITE" id="PS50804">
    <property type="entry name" value="SCAN_BOX"/>
    <property type="match status" value="2"/>
</dbReference>
<feature type="domain" description="C2H2-type" evidence="9">
    <location>
        <begin position="704"/>
        <end position="731"/>
    </location>
</feature>
<keyword evidence="2" id="KW-0479">Metal-binding</keyword>
<evidence type="ECO:0000256" key="2">
    <source>
        <dbReference type="ARBA" id="ARBA00022723"/>
    </source>
</evidence>
<feature type="domain" description="C2H2-type" evidence="9">
    <location>
        <begin position="732"/>
        <end position="759"/>
    </location>
</feature>
<evidence type="ECO:0000256" key="8">
    <source>
        <dbReference type="SAM" id="MobiDB-lite"/>
    </source>
</evidence>
<feature type="domain" description="C2H2-type" evidence="9">
    <location>
        <begin position="760"/>
        <end position="787"/>
    </location>
</feature>
<reference evidence="12" key="1">
    <citation type="submission" date="2025-08" db="UniProtKB">
        <authorList>
            <consortium name="RefSeq"/>
        </authorList>
    </citation>
    <scope>IDENTIFICATION</scope>
</reference>
<name>A0ABM1JLA9_GEKJA</name>
<dbReference type="InterPro" id="IPR013087">
    <property type="entry name" value="Znf_C2H2_type"/>
</dbReference>
<comment type="subcellular location">
    <subcellularLocation>
        <location evidence="1">Nucleus</location>
    </subcellularLocation>
</comment>
<dbReference type="InterPro" id="IPR003309">
    <property type="entry name" value="SCAN_dom"/>
</dbReference>
<feature type="domain" description="C2H2-type" evidence="9">
    <location>
        <begin position="1243"/>
        <end position="1270"/>
    </location>
</feature>
<dbReference type="Gene3D" id="3.30.160.60">
    <property type="entry name" value="Classic Zinc Finger"/>
    <property type="match status" value="22"/>
</dbReference>
<evidence type="ECO:0000256" key="7">
    <source>
        <dbReference type="PROSITE-ProRule" id="PRU00042"/>
    </source>
</evidence>
<dbReference type="PROSITE" id="PS00028">
    <property type="entry name" value="ZINC_FINGER_C2H2_1"/>
    <property type="match status" value="22"/>
</dbReference>
<dbReference type="Gene3D" id="1.10.4020.10">
    <property type="entry name" value="DNA breaking-rejoining enzymes"/>
    <property type="match status" value="2"/>
</dbReference>
<feature type="region of interest" description="Disordered" evidence="8">
    <location>
        <begin position="365"/>
        <end position="398"/>
    </location>
</feature>
<feature type="domain" description="SCAN box" evidence="10">
    <location>
        <begin position="951"/>
        <end position="1033"/>
    </location>
</feature>
<feature type="domain" description="C2H2-type" evidence="9">
    <location>
        <begin position="1383"/>
        <end position="1410"/>
    </location>
</feature>
<evidence type="ECO:0000256" key="3">
    <source>
        <dbReference type="ARBA" id="ARBA00022737"/>
    </source>
</evidence>
<feature type="domain" description="C2H2-type" evidence="9">
    <location>
        <begin position="74"/>
        <end position="101"/>
    </location>
</feature>
<feature type="region of interest" description="Disordered" evidence="8">
    <location>
        <begin position="195"/>
        <end position="214"/>
    </location>
</feature>
<dbReference type="GeneID" id="107106580"/>
<dbReference type="InterPro" id="IPR036236">
    <property type="entry name" value="Znf_C2H2_sf"/>
</dbReference>
<keyword evidence="4 7" id="KW-0863">Zinc-finger</keyword>
<feature type="domain" description="C2H2-type" evidence="9">
    <location>
        <begin position="1327"/>
        <end position="1354"/>
    </location>
</feature>
<keyword evidence="6" id="KW-0539">Nucleus</keyword>
<feature type="domain" description="C2H2-type" evidence="9">
    <location>
        <begin position="1355"/>
        <end position="1382"/>
    </location>
</feature>